<name>A0A843XAA5_COLES</name>
<dbReference type="AlphaFoldDB" id="A0A843XAA5"/>
<keyword evidence="2" id="KW-1185">Reference proteome</keyword>
<gene>
    <name evidence="1" type="ORF">Taro_049181</name>
</gene>
<sequence>MLSQPAYSTNSPASSAFPLLGANCFPSGVCFAVPLSTVMPFPRSLSAWIAVMTEIRRRSRLSPRRL</sequence>
<protein>
    <submittedName>
        <fullName evidence="1">Uncharacterized protein</fullName>
    </submittedName>
</protein>
<accession>A0A843XAA5</accession>
<organism evidence="1 2">
    <name type="scientific">Colocasia esculenta</name>
    <name type="common">Wild taro</name>
    <name type="synonym">Arum esculentum</name>
    <dbReference type="NCBI Taxonomy" id="4460"/>
    <lineage>
        <taxon>Eukaryota</taxon>
        <taxon>Viridiplantae</taxon>
        <taxon>Streptophyta</taxon>
        <taxon>Embryophyta</taxon>
        <taxon>Tracheophyta</taxon>
        <taxon>Spermatophyta</taxon>
        <taxon>Magnoliopsida</taxon>
        <taxon>Liliopsida</taxon>
        <taxon>Araceae</taxon>
        <taxon>Aroideae</taxon>
        <taxon>Colocasieae</taxon>
        <taxon>Colocasia</taxon>
    </lineage>
</organism>
<reference evidence="1" key="1">
    <citation type="submission" date="2017-07" db="EMBL/GenBank/DDBJ databases">
        <title>Taro Niue Genome Assembly and Annotation.</title>
        <authorList>
            <person name="Atibalentja N."/>
            <person name="Keating K."/>
            <person name="Fields C.J."/>
        </authorList>
    </citation>
    <scope>NUCLEOTIDE SEQUENCE</scope>
    <source>
        <strain evidence="1">Niue_2</strain>
        <tissue evidence="1">Leaf</tissue>
    </source>
</reference>
<comment type="caution">
    <text evidence="1">The sequence shown here is derived from an EMBL/GenBank/DDBJ whole genome shotgun (WGS) entry which is preliminary data.</text>
</comment>
<proteinExistence type="predicted"/>
<evidence type="ECO:0000313" key="2">
    <source>
        <dbReference type="Proteomes" id="UP000652761"/>
    </source>
</evidence>
<evidence type="ECO:0000313" key="1">
    <source>
        <dbReference type="EMBL" id="MQM16228.1"/>
    </source>
</evidence>
<dbReference type="Proteomes" id="UP000652761">
    <property type="component" value="Unassembled WGS sequence"/>
</dbReference>
<dbReference type="EMBL" id="NMUH01006899">
    <property type="protein sequence ID" value="MQM16228.1"/>
    <property type="molecule type" value="Genomic_DNA"/>
</dbReference>